<evidence type="ECO:0000256" key="2">
    <source>
        <dbReference type="ARBA" id="ARBA00022475"/>
    </source>
</evidence>
<reference evidence="7 8" key="1">
    <citation type="submission" date="2018-06" db="EMBL/GenBank/DDBJ databases">
        <title>The draft genome sequences of strains SCU63 and S1.</title>
        <authorList>
            <person name="Gan L."/>
        </authorList>
    </citation>
    <scope>NUCLEOTIDE SEQUENCE [LARGE SCALE GENOMIC DNA]</scope>
    <source>
        <strain evidence="7 8">SCU63</strain>
    </source>
</reference>
<evidence type="ECO:0000313" key="8">
    <source>
        <dbReference type="Proteomes" id="UP000251002"/>
    </source>
</evidence>
<organism evidence="7 8">
    <name type="scientific">Planococcus halotolerans</name>
    <dbReference type="NCBI Taxonomy" id="2233542"/>
    <lineage>
        <taxon>Bacteria</taxon>
        <taxon>Bacillati</taxon>
        <taxon>Bacillota</taxon>
        <taxon>Bacilli</taxon>
        <taxon>Bacillales</taxon>
        <taxon>Caryophanaceae</taxon>
        <taxon>Planococcus</taxon>
    </lineage>
</organism>
<keyword evidence="4 6" id="KW-1133">Transmembrane helix</keyword>
<protein>
    <submittedName>
        <fullName evidence="7">Lysine transporter LysE</fullName>
    </submittedName>
</protein>
<sequence length="218" mass="23403">MASDLMSYILLGFSLSVPVGAITVEMIKRGLLNGFWHAWLVGVGGMSADVVLMLLIYFGVANLLTGPAAQITIWLCGFVVLVYLGIGSIREAFRKIELGSGRERRSDSLAKAYLAGFAIAISNPLNIIFWISIYGSVLATTLQSVSGGKILFYSSAIFIGIAIWDLVIAGSVHFGRGFAGERFMKWFSIAAGLALISFGLSFGWQAAAKLISLMIYGN</sequence>
<evidence type="ECO:0000256" key="5">
    <source>
        <dbReference type="ARBA" id="ARBA00023136"/>
    </source>
</evidence>
<keyword evidence="2" id="KW-1003">Cell membrane</keyword>
<feature type="transmembrane region" description="Helical" evidence="6">
    <location>
        <begin position="186"/>
        <end position="207"/>
    </location>
</feature>
<dbReference type="PANTHER" id="PTHR30086:SF6">
    <property type="entry name" value="AMINO ACID EFFLUX PROTEIN YCGF-RELATED"/>
    <property type="match status" value="1"/>
</dbReference>
<feature type="transmembrane region" description="Helical" evidence="6">
    <location>
        <begin position="36"/>
        <end position="59"/>
    </location>
</feature>
<dbReference type="GO" id="GO:0015171">
    <property type="term" value="F:amino acid transmembrane transporter activity"/>
    <property type="evidence" value="ECO:0007669"/>
    <property type="project" value="TreeGrafter"/>
</dbReference>
<evidence type="ECO:0000256" key="6">
    <source>
        <dbReference type="SAM" id="Phobius"/>
    </source>
</evidence>
<comment type="caution">
    <text evidence="7">The sequence shown here is derived from an EMBL/GenBank/DDBJ whole genome shotgun (WGS) entry which is preliminary data.</text>
</comment>
<evidence type="ECO:0000256" key="4">
    <source>
        <dbReference type="ARBA" id="ARBA00022989"/>
    </source>
</evidence>
<comment type="subcellular location">
    <subcellularLocation>
        <location evidence="1">Cell membrane</location>
        <topology evidence="1">Multi-pass membrane protein</topology>
    </subcellularLocation>
</comment>
<dbReference type="GO" id="GO:0005886">
    <property type="term" value="C:plasma membrane"/>
    <property type="evidence" value="ECO:0007669"/>
    <property type="project" value="UniProtKB-SubCell"/>
</dbReference>
<accession>A0A365KQV8</accession>
<keyword evidence="5 6" id="KW-0472">Membrane</keyword>
<dbReference type="RefSeq" id="WP_112224295.1">
    <property type="nucleotide sequence ID" value="NZ_CP047673.1"/>
</dbReference>
<feature type="transmembrane region" description="Helical" evidence="6">
    <location>
        <begin position="6"/>
        <end position="24"/>
    </location>
</feature>
<keyword evidence="8" id="KW-1185">Reference proteome</keyword>
<dbReference type="EMBL" id="QLZR01000006">
    <property type="protein sequence ID" value="RAZ75484.1"/>
    <property type="molecule type" value="Genomic_DNA"/>
</dbReference>
<evidence type="ECO:0000256" key="1">
    <source>
        <dbReference type="ARBA" id="ARBA00004651"/>
    </source>
</evidence>
<dbReference type="PANTHER" id="PTHR30086">
    <property type="entry name" value="ARGININE EXPORTER PROTEIN ARGO"/>
    <property type="match status" value="1"/>
</dbReference>
<dbReference type="AlphaFoldDB" id="A0A365KQV8"/>
<keyword evidence="3 6" id="KW-0812">Transmembrane</keyword>
<proteinExistence type="predicted"/>
<feature type="transmembrane region" description="Helical" evidence="6">
    <location>
        <begin position="151"/>
        <end position="174"/>
    </location>
</feature>
<dbReference type="Pfam" id="PF01810">
    <property type="entry name" value="LysE"/>
    <property type="match status" value="1"/>
</dbReference>
<evidence type="ECO:0000313" key="7">
    <source>
        <dbReference type="EMBL" id="RAZ75484.1"/>
    </source>
</evidence>
<feature type="transmembrane region" description="Helical" evidence="6">
    <location>
        <begin position="110"/>
        <end position="131"/>
    </location>
</feature>
<evidence type="ECO:0000256" key="3">
    <source>
        <dbReference type="ARBA" id="ARBA00022692"/>
    </source>
</evidence>
<dbReference type="Proteomes" id="UP000251002">
    <property type="component" value="Unassembled WGS sequence"/>
</dbReference>
<dbReference type="InterPro" id="IPR001123">
    <property type="entry name" value="LeuE-type"/>
</dbReference>
<feature type="transmembrane region" description="Helical" evidence="6">
    <location>
        <begin position="71"/>
        <end position="89"/>
    </location>
</feature>
<gene>
    <name evidence="7" type="ORF">DP120_14025</name>
</gene>
<name>A0A365KQV8_9BACL</name>